<protein>
    <recommendedName>
        <fullName evidence="2">CMP/dCMP-type deaminase domain-containing protein</fullName>
    </recommendedName>
</protein>
<evidence type="ECO:0000259" key="2">
    <source>
        <dbReference type="PROSITE" id="PS51747"/>
    </source>
</evidence>
<dbReference type="PANTHER" id="PTHR11086:SF18">
    <property type="entry name" value="DEOXYCYTIDYLATE DEAMINASE"/>
    <property type="match status" value="1"/>
</dbReference>
<reference evidence="3" key="1">
    <citation type="journal article" date="2015" name="Nature">
        <title>Complex archaea that bridge the gap between prokaryotes and eukaryotes.</title>
        <authorList>
            <person name="Spang A."/>
            <person name="Saw J.H."/>
            <person name="Jorgensen S.L."/>
            <person name="Zaremba-Niedzwiedzka K."/>
            <person name="Martijn J."/>
            <person name="Lind A.E."/>
            <person name="van Eijk R."/>
            <person name="Schleper C."/>
            <person name="Guy L."/>
            <person name="Ettema T.J."/>
        </authorList>
    </citation>
    <scope>NUCLEOTIDE SEQUENCE</scope>
</reference>
<dbReference type="Gene3D" id="3.40.140.10">
    <property type="entry name" value="Cytidine Deaminase, domain 2"/>
    <property type="match status" value="1"/>
</dbReference>
<dbReference type="GO" id="GO:0005737">
    <property type="term" value="C:cytoplasm"/>
    <property type="evidence" value="ECO:0007669"/>
    <property type="project" value="TreeGrafter"/>
</dbReference>
<organism evidence="3">
    <name type="scientific">marine sediment metagenome</name>
    <dbReference type="NCBI Taxonomy" id="412755"/>
    <lineage>
        <taxon>unclassified sequences</taxon>
        <taxon>metagenomes</taxon>
        <taxon>ecological metagenomes</taxon>
    </lineage>
</organism>
<dbReference type="PROSITE" id="PS51747">
    <property type="entry name" value="CYT_DCMP_DEAMINASES_2"/>
    <property type="match status" value="1"/>
</dbReference>
<dbReference type="InterPro" id="IPR015517">
    <property type="entry name" value="dCMP_deaminase-rel"/>
</dbReference>
<dbReference type="PANTHER" id="PTHR11086">
    <property type="entry name" value="DEOXYCYTIDYLATE DEAMINASE-RELATED"/>
    <property type="match status" value="1"/>
</dbReference>
<dbReference type="Pfam" id="PF00383">
    <property type="entry name" value="dCMP_cyt_deam_1"/>
    <property type="match status" value="1"/>
</dbReference>
<evidence type="ECO:0000313" key="3">
    <source>
        <dbReference type="EMBL" id="KKM77674.1"/>
    </source>
</evidence>
<dbReference type="InterPro" id="IPR002125">
    <property type="entry name" value="CMP_dCMP_dom"/>
</dbReference>
<keyword evidence="1" id="KW-0378">Hydrolase</keyword>
<comment type="caution">
    <text evidence="3">The sequence shown here is derived from an EMBL/GenBank/DDBJ whole genome shotgun (WGS) entry which is preliminary data.</text>
</comment>
<accession>A0A0F9K693</accession>
<name>A0A0F9K693_9ZZZZ</name>
<sequence>MLNFNKKPDRISWDEYFFKIAELVATRATCPRKSVGSVLVKDKKIIGTGYNGAKSGEPHCLDDDPES</sequence>
<evidence type="ECO:0000256" key="1">
    <source>
        <dbReference type="ARBA" id="ARBA00022801"/>
    </source>
</evidence>
<feature type="domain" description="CMP/dCMP-type deaminase" evidence="2">
    <location>
        <begin position="12"/>
        <end position="67"/>
    </location>
</feature>
<gene>
    <name evidence="3" type="ORF">LCGC14_1367660</name>
</gene>
<dbReference type="InterPro" id="IPR016193">
    <property type="entry name" value="Cytidine_deaminase-like"/>
</dbReference>
<dbReference type="SUPFAM" id="SSF53927">
    <property type="entry name" value="Cytidine deaminase-like"/>
    <property type="match status" value="1"/>
</dbReference>
<dbReference type="EMBL" id="LAZR01008608">
    <property type="protein sequence ID" value="KKM77674.1"/>
    <property type="molecule type" value="Genomic_DNA"/>
</dbReference>
<dbReference type="GO" id="GO:0004132">
    <property type="term" value="F:dCMP deaminase activity"/>
    <property type="evidence" value="ECO:0007669"/>
    <property type="project" value="TreeGrafter"/>
</dbReference>
<dbReference type="AlphaFoldDB" id="A0A0F9K693"/>
<proteinExistence type="predicted"/>